<dbReference type="AlphaFoldDB" id="A0A1I2PGT0"/>
<name>A0A1I2PGT0_9FLAO</name>
<proteinExistence type="predicted"/>
<evidence type="ECO:0000259" key="1">
    <source>
        <dbReference type="PROSITE" id="PS50943"/>
    </source>
</evidence>
<keyword evidence="3" id="KW-1185">Reference proteome</keyword>
<dbReference type="InterPro" id="IPR053830">
    <property type="entry name" value="DUF6922"/>
</dbReference>
<sequence length="180" mass="21453">MLKMKKVNDFNVNKIVCIWYMDDLFRYKGIHPGIVLKRELKKRSIKQRPFAMAIKEHPQTLNAITKGKRNLNTSLALKIERELGLEEGTLAILQTYYEIRREKMKMQLQSPNISLLRKSLFWDTDIDHIDWQKQSKAVIKRVFERGNETEKKEIIRFYGRPEVDKILRTKTRKPYTVSSK</sequence>
<feature type="domain" description="HTH cro/C1-type" evidence="1">
    <location>
        <begin position="36"/>
        <end position="90"/>
    </location>
</feature>
<evidence type="ECO:0000313" key="2">
    <source>
        <dbReference type="EMBL" id="SFG15274.1"/>
    </source>
</evidence>
<gene>
    <name evidence="2" type="ORF">SAMN04488033_13126</name>
</gene>
<dbReference type="Pfam" id="PF01381">
    <property type="entry name" value="HTH_3"/>
    <property type="match status" value="1"/>
</dbReference>
<dbReference type="InterPro" id="IPR001387">
    <property type="entry name" value="Cro/C1-type_HTH"/>
</dbReference>
<dbReference type="Pfam" id="PF21956">
    <property type="entry name" value="DUF6922"/>
    <property type="match status" value="1"/>
</dbReference>
<dbReference type="Gene3D" id="1.10.260.40">
    <property type="entry name" value="lambda repressor-like DNA-binding domains"/>
    <property type="match status" value="1"/>
</dbReference>
<evidence type="ECO:0000313" key="3">
    <source>
        <dbReference type="Proteomes" id="UP000199116"/>
    </source>
</evidence>
<protein>
    <submittedName>
        <fullName evidence="2">Plasmid maintenance system antidote protein VapI, contains XRE-type HTH domain</fullName>
    </submittedName>
</protein>
<accession>A0A1I2PGT0</accession>
<dbReference type="PROSITE" id="PS50943">
    <property type="entry name" value="HTH_CROC1"/>
    <property type="match status" value="1"/>
</dbReference>
<dbReference type="CDD" id="cd00093">
    <property type="entry name" value="HTH_XRE"/>
    <property type="match status" value="1"/>
</dbReference>
<dbReference type="GO" id="GO:0003677">
    <property type="term" value="F:DNA binding"/>
    <property type="evidence" value="ECO:0007669"/>
    <property type="project" value="InterPro"/>
</dbReference>
<dbReference type="SMART" id="SM00530">
    <property type="entry name" value="HTH_XRE"/>
    <property type="match status" value="1"/>
</dbReference>
<reference evidence="3" key="1">
    <citation type="submission" date="2016-10" db="EMBL/GenBank/DDBJ databases">
        <authorList>
            <person name="Varghese N."/>
            <person name="Submissions S."/>
        </authorList>
    </citation>
    <scope>NUCLEOTIDE SEQUENCE [LARGE SCALE GENOMIC DNA]</scope>
    <source>
        <strain evidence="3">DSM 23515</strain>
    </source>
</reference>
<dbReference type="SUPFAM" id="SSF47413">
    <property type="entry name" value="lambda repressor-like DNA-binding domains"/>
    <property type="match status" value="1"/>
</dbReference>
<dbReference type="Proteomes" id="UP000199116">
    <property type="component" value="Unassembled WGS sequence"/>
</dbReference>
<dbReference type="EMBL" id="FOOH01000031">
    <property type="protein sequence ID" value="SFG15274.1"/>
    <property type="molecule type" value="Genomic_DNA"/>
</dbReference>
<organism evidence="2 3">
    <name type="scientific">Salegentibacter agarivorans</name>
    <dbReference type="NCBI Taxonomy" id="345907"/>
    <lineage>
        <taxon>Bacteria</taxon>
        <taxon>Pseudomonadati</taxon>
        <taxon>Bacteroidota</taxon>
        <taxon>Flavobacteriia</taxon>
        <taxon>Flavobacteriales</taxon>
        <taxon>Flavobacteriaceae</taxon>
        <taxon>Salegentibacter</taxon>
    </lineage>
</organism>
<dbReference type="InterPro" id="IPR010982">
    <property type="entry name" value="Lambda_DNA-bd_dom_sf"/>
</dbReference>